<feature type="repeat" description="TPR" evidence="4">
    <location>
        <begin position="136"/>
        <end position="169"/>
    </location>
</feature>
<keyword evidence="5" id="KW-0175">Coiled coil</keyword>
<dbReference type="GO" id="GO:0030544">
    <property type="term" value="F:Hsp70 protein binding"/>
    <property type="evidence" value="ECO:0007669"/>
    <property type="project" value="TreeGrafter"/>
</dbReference>
<name>A0AAW2HU21_9NEOP</name>
<dbReference type="PROSITE" id="PS50005">
    <property type="entry name" value="TPR"/>
    <property type="match status" value="2"/>
</dbReference>
<evidence type="ECO:0000256" key="1">
    <source>
        <dbReference type="ARBA" id="ARBA00009015"/>
    </source>
</evidence>
<dbReference type="SUPFAM" id="SSF48452">
    <property type="entry name" value="TPR-like"/>
    <property type="match status" value="1"/>
</dbReference>
<comment type="caution">
    <text evidence="8">The sequence shown here is derived from an EMBL/GenBank/DDBJ whole genome shotgun (WGS) entry which is preliminary data.</text>
</comment>
<dbReference type="CDD" id="cd14438">
    <property type="entry name" value="Hip_N"/>
    <property type="match status" value="1"/>
</dbReference>
<evidence type="ECO:0000256" key="2">
    <source>
        <dbReference type="ARBA" id="ARBA00022737"/>
    </source>
</evidence>
<keyword evidence="3 4" id="KW-0802">TPR repeat</keyword>
<dbReference type="InterPro" id="IPR011990">
    <property type="entry name" value="TPR-like_helical_dom_sf"/>
</dbReference>
<dbReference type="Pfam" id="PF00515">
    <property type="entry name" value="TPR_1"/>
    <property type="match status" value="1"/>
</dbReference>
<dbReference type="Gene3D" id="1.25.40.10">
    <property type="entry name" value="Tetratricopeptide repeat domain"/>
    <property type="match status" value="1"/>
</dbReference>
<evidence type="ECO:0000256" key="3">
    <source>
        <dbReference type="ARBA" id="ARBA00022803"/>
    </source>
</evidence>
<evidence type="ECO:0000256" key="5">
    <source>
        <dbReference type="SAM" id="Coils"/>
    </source>
</evidence>
<dbReference type="Gene3D" id="6.10.250.3420">
    <property type="match status" value="1"/>
</dbReference>
<evidence type="ECO:0000256" key="6">
    <source>
        <dbReference type="SAM" id="MobiDB-lite"/>
    </source>
</evidence>
<dbReference type="SMART" id="SM00028">
    <property type="entry name" value="TPR"/>
    <property type="match status" value="3"/>
</dbReference>
<dbReference type="PANTHER" id="PTHR45883">
    <property type="entry name" value="HSC70-INTERACTING PROTEIN"/>
    <property type="match status" value="1"/>
</dbReference>
<gene>
    <name evidence="8" type="ORF">PYX00_006085</name>
</gene>
<feature type="coiled-coil region" evidence="5">
    <location>
        <begin position="221"/>
        <end position="248"/>
    </location>
</feature>
<evidence type="ECO:0000259" key="7">
    <source>
        <dbReference type="Pfam" id="PF18253"/>
    </source>
</evidence>
<reference evidence="8" key="1">
    <citation type="journal article" date="2024" name="Gigascience">
        <title>Chromosome-level genome of the poultry shaft louse Menopon gallinae provides insight into the host-switching and adaptive evolution of parasitic lice.</title>
        <authorList>
            <person name="Xu Y."/>
            <person name="Ma L."/>
            <person name="Liu S."/>
            <person name="Liang Y."/>
            <person name="Liu Q."/>
            <person name="He Z."/>
            <person name="Tian L."/>
            <person name="Duan Y."/>
            <person name="Cai W."/>
            <person name="Li H."/>
            <person name="Song F."/>
        </authorList>
    </citation>
    <scope>NUCLEOTIDE SEQUENCE</scope>
    <source>
        <strain evidence="8">Cailab_2023a</strain>
    </source>
</reference>
<evidence type="ECO:0000256" key="4">
    <source>
        <dbReference type="PROSITE-ProRule" id="PRU00339"/>
    </source>
</evidence>
<feature type="domain" description="Hsp70-interacting protein N-terminal" evidence="7">
    <location>
        <begin position="8"/>
        <end position="47"/>
    </location>
</feature>
<feature type="region of interest" description="Disordered" evidence="6">
    <location>
        <begin position="316"/>
        <end position="354"/>
    </location>
</feature>
<dbReference type="InterPro" id="IPR019734">
    <property type="entry name" value="TPR_rpt"/>
</dbReference>
<dbReference type="GO" id="GO:0046983">
    <property type="term" value="F:protein dimerization activity"/>
    <property type="evidence" value="ECO:0007669"/>
    <property type="project" value="InterPro"/>
</dbReference>
<sequence length="354" mass="40126">MACPFSQSQIDTVKNIVSLCMMDPNILHFNELSFLRNFIESFGGAIPEKNTKTGGEEEMEEADSEQSEVELDYEGVIEPDFDPPQVMGSIDKEVTEEDMEKSNEMKRQAMDLFNEEKYEEAIDAYTEAILLNPSTAVLYAKRGQCYLKLLKPNACIRDCTQALEINPDNATAYKFRGRAHRLLGSFVKAAEDLRMACKIDFDEQADEWLKEVTPNARKIEERQRKAERKRIEKELSQTRERIRKMKESSQHPYMKMFSDVMDDPELMATFQDQDVSKAFLDAMKNPMDVFKHMSNPKVKAAFQKILKSDKLPEDVLGTLNGFAGRSPSSGEPDSGQKSDSAAPPPKCAADVDLD</sequence>
<protein>
    <recommendedName>
        <fullName evidence="7">Hsp70-interacting protein N-terminal domain-containing protein</fullName>
    </recommendedName>
</protein>
<dbReference type="Pfam" id="PF18253">
    <property type="entry name" value="HipN"/>
    <property type="match status" value="1"/>
</dbReference>
<feature type="compositionally biased region" description="Polar residues" evidence="6">
    <location>
        <begin position="326"/>
        <end position="339"/>
    </location>
</feature>
<dbReference type="PANTHER" id="PTHR45883:SF2">
    <property type="entry name" value="HSC70-INTERACTING PROTEIN"/>
    <property type="match status" value="1"/>
</dbReference>
<dbReference type="InterPro" id="IPR034649">
    <property type="entry name" value="Hip_N"/>
</dbReference>
<evidence type="ECO:0000313" key="8">
    <source>
        <dbReference type="EMBL" id="KAL0273420.1"/>
    </source>
</evidence>
<dbReference type="Pfam" id="PF13181">
    <property type="entry name" value="TPR_8"/>
    <property type="match status" value="1"/>
</dbReference>
<keyword evidence="2" id="KW-0677">Repeat</keyword>
<dbReference type="Gene3D" id="1.10.260.100">
    <property type="match status" value="1"/>
</dbReference>
<feature type="repeat" description="TPR" evidence="4">
    <location>
        <begin position="102"/>
        <end position="135"/>
    </location>
</feature>
<comment type="similarity">
    <text evidence="1">Belongs to the FAM10 family.</text>
</comment>
<proteinExistence type="inferred from homology"/>
<dbReference type="EMBL" id="JARGDH010000003">
    <property type="protein sequence ID" value="KAL0273420.1"/>
    <property type="molecule type" value="Genomic_DNA"/>
</dbReference>
<dbReference type="AlphaFoldDB" id="A0AAW2HU21"/>
<organism evidence="8">
    <name type="scientific">Menopon gallinae</name>
    <name type="common">poultry shaft louse</name>
    <dbReference type="NCBI Taxonomy" id="328185"/>
    <lineage>
        <taxon>Eukaryota</taxon>
        <taxon>Metazoa</taxon>
        <taxon>Ecdysozoa</taxon>
        <taxon>Arthropoda</taxon>
        <taxon>Hexapoda</taxon>
        <taxon>Insecta</taxon>
        <taxon>Pterygota</taxon>
        <taxon>Neoptera</taxon>
        <taxon>Paraneoptera</taxon>
        <taxon>Psocodea</taxon>
        <taxon>Troctomorpha</taxon>
        <taxon>Phthiraptera</taxon>
        <taxon>Amblycera</taxon>
        <taxon>Menoponidae</taxon>
        <taxon>Menopon</taxon>
    </lineage>
</organism>
<dbReference type="FunFam" id="1.25.40.10:FF:000112">
    <property type="entry name" value="FAM10 family protein"/>
    <property type="match status" value="1"/>
</dbReference>
<accession>A0AAW2HU21</accession>